<dbReference type="Pfam" id="PF01311">
    <property type="entry name" value="Bac_export_1"/>
    <property type="match status" value="1"/>
</dbReference>
<evidence type="ECO:0000256" key="6">
    <source>
        <dbReference type="ARBA" id="ARBA00023136"/>
    </source>
</evidence>
<dbReference type="InterPro" id="IPR002010">
    <property type="entry name" value="T3SS_IM_R"/>
</dbReference>
<comment type="similarity">
    <text evidence="2">Belongs to the FliR/MopE/SpaR family.</text>
</comment>
<dbReference type="RefSeq" id="WP_072246089.1">
    <property type="nucleotide sequence ID" value="NZ_FBYC01000004.1"/>
</dbReference>
<keyword evidence="9" id="KW-0282">Flagellum</keyword>
<feature type="transmembrane region" description="Helical" evidence="7">
    <location>
        <begin position="186"/>
        <end position="208"/>
    </location>
</feature>
<accession>A0A0P7W7E3</accession>
<keyword evidence="5 7" id="KW-1133">Transmembrane helix</keyword>
<keyword evidence="3" id="KW-1003">Cell membrane</keyword>
<feature type="transmembrane region" description="Helical" evidence="7">
    <location>
        <begin position="220"/>
        <end position="244"/>
    </location>
</feature>
<keyword evidence="9" id="KW-0969">Cilium</keyword>
<dbReference type="PRINTS" id="PR00953">
    <property type="entry name" value="TYPE3IMRPROT"/>
</dbReference>
<dbReference type="Proteomes" id="UP000182045">
    <property type="component" value="Unassembled WGS sequence"/>
</dbReference>
<reference evidence="9 10" key="1">
    <citation type="submission" date="2015-09" db="EMBL/GenBank/DDBJ databases">
        <title>Identification and resolution of microdiversity through metagenomic sequencing of parallel consortia.</title>
        <authorList>
            <person name="Nelson W.C."/>
            <person name="Romine M.F."/>
            <person name="Lindemann S.R."/>
        </authorList>
    </citation>
    <scope>NUCLEOTIDE SEQUENCE [LARGE SCALE GENOMIC DNA]</scope>
    <source>
        <strain evidence="9">HL-91</strain>
    </source>
</reference>
<protein>
    <submittedName>
        <fullName evidence="9">Flagellar biosynthetic protein FliR</fullName>
    </submittedName>
</protein>
<evidence type="ECO:0000256" key="4">
    <source>
        <dbReference type="ARBA" id="ARBA00022692"/>
    </source>
</evidence>
<dbReference type="AlphaFoldDB" id="A0A0P7W7E3"/>
<dbReference type="Proteomes" id="UP000050413">
    <property type="component" value="Unassembled WGS sequence"/>
</dbReference>
<dbReference type="PANTHER" id="PTHR30065">
    <property type="entry name" value="FLAGELLAR BIOSYNTHETIC PROTEIN FLIR"/>
    <property type="match status" value="1"/>
</dbReference>
<feature type="transmembrane region" description="Helical" evidence="7">
    <location>
        <begin position="87"/>
        <end position="114"/>
    </location>
</feature>
<evidence type="ECO:0000256" key="1">
    <source>
        <dbReference type="ARBA" id="ARBA00004651"/>
    </source>
</evidence>
<comment type="caution">
    <text evidence="9">The sequence shown here is derived from an EMBL/GenBank/DDBJ whole genome shotgun (WGS) entry which is preliminary data.</text>
</comment>
<evidence type="ECO:0000313" key="9">
    <source>
        <dbReference type="EMBL" id="KPP95851.1"/>
    </source>
</evidence>
<dbReference type="OrthoDB" id="9779817at2"/>
<feature type="transmembrane region" description="Helical" evidence="7">
    <location>
        <begin position="12"/>
        <end position="37"/>
    </location>
</feature>
<name>A0A0P7W7E3_9RHOB</name>
<feature type="transmembrane region" description="Helical" evidence="7">
    <location>
        <begin position="49"/>
        <end position="67"/>
    </location>
</feature>
<dbReference type="GO" id="GO:0006605">
    <property type="term" value="P:protein targeting"/>
    <property type="evidence" value="ECO:0007669"/>
    <property type="project" value="InterPro"/>
</dbReference>
<organism evidence="9 10">
    <name type="scientific">Roseibaca calidilacus</name>
    <dbReference type="NCBI Taxonomy" id="1666912"/>
    <lineage>
        <taxon>Bacteria</taxon>
        <taxon>Pseudomonadati</taxon>
        <taxon>Pseudomonadota</taxon>
        <taxon>Alphaproteobacteria</taxon>
        <taxon>Rhodobacterales</taxon>
        <taxon>Paracoccaceae</taxon>
        <taxon>Roseinatronobacter</taxon>
    </lineage>
</organism>
<sequence length="263" mass="27142">MSADLVAALNDLGAAFGPILQAALVVFLRVGAMMTLLPAFGEAVVPVRVRIALALAFTAVITPALAPDLPPLPQSPVPLLSLVATETVAGFALGAGLRLFVVVLQIAGTIAAQATSLSQFFGGAGVDPQPAMSQILVMGGLALAVTLGLHVRLTELLLLSYQFIAPGRFPNASDMGDWGVAQVSRAFALAFSLSMPFVILSLVFYVALGAINKAMPQLMVAFVGAPAITFAGLALLLLTVPMILPIWHDAFASFIADPLEGTP</sequence>
<dbReference type="GO" id="GO:0005886">
    <property type="term" value="C:plasma membrane"/>
    <property type="evidence" value="ECO:0007669"/>
    <property type="project" value="UniProtKB-SubCell"/>
</dbReference>
<evidence type="ECO:0000256" key="7">
    <source>
        <dbReference type="SAM" id="Phobius"/>
    </source>
</evidence>
<feature type="transmembrane region" description="Helical" evidence="7">
    <location>
        <begin position="135"/>
        <end position="153"/>
    </location>
</feature>
<comment type="subcellular location">
    <subcellularLocation>
        <location evidence="1">Cell membrane</location>
        <topology evidence="1">Multi-pass membrane protein</topology>
    </subcellularLocation>
</comment>
<evidence type="ECO:0000313" key="10">
    <source>
        <dbReference type="Proteomes" id="UP000050413"/>
    </source>
</evidence>
<gene>
    <name evidence="9" type="primary">fliR-2</name>
    <name evidence="8" type="ORF">Ga0058931_1864</name>
    <name evidence="9" type="ORF">HLUCCA05_04055</name>
</gene>
<dbReference type="EMBL" id="FBYC01000004">
    <property type="protein sequence ID" value="CUX81603.1"/>
    <property type="molecule type" value="Genomic_DNA"/>
</dbReference>
<reference evidence="8 11" key="2">
    <citation type="submission" date="2016-01" db="EMBL/GenBank/DDBJ databases">
        <authorList>
            <person name="Varghese N."/>
        </authorList>
    </citation>
    <scope>NUCLEOTIDE SEQUENCE [LARGE SCALE GENOMIC DNA]</scope>
    <source>
        <strain evidence="8 11">HL-91</strain>
    </source>
</reference>
<keyword evidence="4 7" id="KW-0812">Transmembrane</keyword>
<evidence type="ECO:0000256" key="2">
    <source>
        <dbReference type="ARBA" id="ARBA00009772"/>
    </source>
</evidence>
<evidence type="ECO:0000256" key="3">
    <source>
        <dbReference type="ARBA" id="ARBA00022475"/>
    </source>
</evidence>
<dbReference type="PANTHER" id="PTHR30065:SF8">
    <property type="entry name" value="FLAGELLAR BIOSYNTHETIC PROTEIN FLIR"/>
    <property type="match status" value="1"/>
</dbReference>
<dbReference type="PATRIC" id="fig|1666912.4.peg.1965"/>
<keyword evidence="9" id="KW-0966">Cell projection</keyword>
<dbReference type="STRING" id="1666912.Ga0058931_1864"/>
<keyword evidence="6 7" id="KW-0472">Membrane</keyword>
<evidence type="ECO:0000313" key="8">
    <source>
        <dbReference type="EMBL" id="CUX81603.1"/>
    </source>
</evidence>
<evidence type="ECO:0000313" key="11">
    <source>
        <dbReference type="Proteomes" id="UP000182045"/>
    </source>
</evidence>
<dbReference type="EMBL" id="LJSG01000002">
    <property type="protein sequence ID" value="KPP95851.1"/>
    <property type="molecule type" value="Genomic_DNA"/>
</dbReference>
<keyword evidence="11" id="KW-1185">Reference proteome</keyword>
<evidence type="ECO:0000256" key="5">
    <source>
        <dbReference type="ARBA" id="ARBA00022989"/>
    </source>
</evidence>
<proteinExistence type="inferred from homology"/>